<proteinExistence type="predicted"/>
<protein>
    <submittedName>
        <fullName evidence="1">Uncharacterized protein</fullName>
    </submittedName>
</protein>
<gene>
    <name evidence="1" type="ORF">PVT71_16825</name>
</gene>
<reference evidence="1" key="1">
    <citation type="submission" date="2023-02" db="EMBL/GenBank/DDBJ databases">
        <title>Description and genomic characterization of Salipiger bruguierae sp. nov., isolated from the sediment of mangrove plant Bruguiera sexangula.</title>
        <authorList>
            <person name="Long M."/>
        </authorList>
    </citation>
    <scope>NUCLEOTIDE SEQUENCE</scope>
    <source>
        <strain evidence="1">H15</strain>
    </source>
</reference>
<name>A0AAU8AN19_9RHOB</name>
<organism evidence="1">
    <name type="scientific">Alloyangia sp. H15</name>
    <dbReference type="NCBI Taxonomy" id="3029062"/>
    <lineage>
        <taxon>Bacteria</taxon>
        <taxon>Pseudomonadati</taxon>
        <taxon>Pseudomonadota</taxon>
        <taxon>Alphaproteobacteria</taxon>
        <taxon>Rhodobacterales</taxon>
        <taxon>Roseobacteraceae</taxon>
        <taxon>Alloyangia</taxon>
    </lineage>
</organism>
<dbReference type="RefSeq" id="WP_353475220.1">
    <property type="nucleotide sequence ID" value="NZ_CP123385.1"/>
</dbReference>
<dbReference type="AlphaFoldDB" id="A0AAU8AN19"/>
<accession>A0AAU8AN19</accession>
<evidence type="ECO:0000313" key="1">
    <source>
        <dbReference type="EMBL" id="XCC96354.1"/>
    </source>
</evidence>
<sequence>MDIHLPRTFDPATRPPAPLADLARVLAALALFAGLGLAAAHVPGWSGAPGAGIWHGNAALSAPQP</sequence>
<dbReference type="EMBL" id="CP123385">
    <property type="protein sequence ID" value="XCC96354.1"/>
    <property type="molecule type" value="Genomic_DNA"/>
</dbReference>